<dbReference type="OrthoDB" id="5947053at2759"/>
<accession>A0A2B4RWV0</accession>
<dbReference type="SUPFAM" id="SSF57262">
    <property type="entry name" value="Leech antihemostatic proteins"/>
    <property type="match status" value="1"/>
</dbReference>
<dbReference type="InterPro" id="IPR002861">
    <property type="entry name" value="Reeler_dom"/>
</dbReference>
<dbReference type="GO" id="GO:0004857">
    <property type="term" value="F:enzyme inhibitor activity"/>
    <property type="evidence" value="ECO:0007669"/>
    <property type="project" value="InterPro"/>
</dbReference>
<gene>
    <name evidence="2" type="ORF">AWC38_SpisGene14513</name>
</gene>
<evidence type="ECO:0000313" key="3">
    <source>
        <dbReference type="Proteomes" id="UP000225706"/>
    </source>
</evidence>
<dbReference type="InterPro" id="IPR011061">
    <property type="entry name" value="Hirudin/antistatin"/>
</dbReference>
<dbReference type="Pfam" id="PF02014">
    <property type="entry name" value="Reeler"/>
    <property type="match status" value="1"/>
</dbReference>
<reference evidence="3" key="1">
    <citation type="journal article" date="2017" name="bioRxiv">
        <title>Comparative analysis of the genomes of Stylophora pistillata and Acropora digitifera provides evidence for extensive differences between species of corals.</title>
        <authorList>
            <person name="Voolstra C.R."/>
            <person name="Li Y."/>
            <person name="Liew Y.J."/>
            <person name="Baumgarten S."/>
            <person name="Zoccola D."/>
            <person name="Flot J.-F."/>
            <person name="Tambutte S."/>
            <person name="Allemand D."/>
            <person name="Aranda M."/>
        </authorList>
    </citation>
    <scope>NUCLEOTIDE SEQUENCE [LARGE SCALE GENOMIC DNA]</scope>
</reference>
<dbReference type="Proteomes" id="UP000225706">
    <property type="component" value="Unassembled WGS sequence"/>
</dbReference>
<dbReference type="InterPro" id="IPR042307">
    <property type="entry name" value="Reeler_sf"/>
</dbReference>
<sequence length="137" mass="15257">MLYAYNEFDDEDSGDFLPPLPAGVSKRACHFKGTAQYIEVLENSTNSMQWNSIQIKWKSPEKSISGKITFSASVVKEDGVFWDGPSVTLNHMCPMPSCNLPKGCPNGLARNKYGCINCECAGQYRPRECLITLKVLK</sequence>
<evidence type="ECO:0000259" key="1">
    <source>
        <dbReference type="Pfam" id="PF02014"/>
    </source>
</evidence>
<dbReference type="Gene3D" id="2.60.40.4060">
    <property type="entry name" value="Reeler domain"/>
    <property type="match status" value="1"/>
</dbReference>
<protein>
    <recommendedName>
        <fullName evidence="1">Reelin domain-containing protein</fullName>
    </recommendedName>
</protein>
<name>A0A2B4RWV0_STYPI</name>
<comment type="caution">
    <text evidence="2">The sequence shown here is derived from an EMBL/GenBank/DDBJ whole genome shotgun (WGS) entry which is preliminary data.</text>
</comment>
<dbReference type="AlphaFoldDB" id="A0A2B4RWV0"/>
<keyword evidence="3" id="KW-1185">Reference proteome</keyword>
<proteinExistence type="predicted"/>
<organism evidence="2 3">
    <name type="scientific">Stylophora pistillata</name>
    <name type="common">Smooth cauliflower coral</name>
    <dbReference type="NCBI Taxonomy" id="50429"/>
    <lineage>
        <taxon>Eukaryota</taxon>
        <taxon>Metazoa</taxon>
        <taxon>Cnidaria</taxon>
        <taxon>Anthozoa</taxon>
        <taxon>Hexacorallia</taxon>
        <taxon>Scleractinia</taxon>
        <taxon>Astrocoeniina</taxon>
        <taxon>Pocilloporidae</taxon>
        <taxon>Stylophora</taxon>
    </lineage>
</organism>
<feature type="domain" description="Reelin" evidence="1">
    <location>
        <begin position="2"/>
        <end position="82"/>
    </location>
</feature>
<dbReference type="EMBL" id="LSMT01000294">
    <property type="protein sequence ID" value="PFX21040.1"/>
    <property type="molecule type" value="Genomic_DNA"/>
</dbReference>
<evidence type="ECO:0000313" key="2">
    <source>
        <dbReference type="EMBL" id="PFX21040.1"/>
    </source>
</evidence>